<evidence type="ECO:0000256" key="2">
    <source>
        <dbReference type="ARBA" id="ARBA00023015"/>
    </source>
</evidence>
<dbReference type="GO" id="GO:0045892">
    <property type="term" value="P:negative regulation of DNA-templated transcription"/>
    <property type="evidence" value="ECO:0007669"/>
    <property type="project" value="UniProtKB-ARBA"/>
</dbReference>
<evidence type="ECO:0000256" key="4">
    <source>
        <dbReference type="ARBA" id="ARBA00023163"/>
    </source>
</evidence>
<evidence type="ECO:0000313" key="8">
    <source>
        <dbReference type="EMBL" id="PED82053.1"/>
    </source>
</evidence>
<dbReference type="PANTHER" id="PTHR43479:SF21">
    <property type="entry name" value="TRANSCRIPTIONAL REGULATOR, TETR FAMILY"/>
    <property type="match status" value="1"/>
</dbReference>
<proteinExistence type="predicted"/>
<gene>
    <name evidence="8" type="ORF">CON65_13585</name>
</gene>
<dbReference type="InterPro" id="IPR009057">
    <property type="entry name" value="Homeodomain-like_sf"/>
</dbReference>
<keyword evidence="1" id="KW-0678">Repressor</keyword>
<dbReference type="InterPro" id="IPR001647">
    <property type="entry name" value="HTH_TetR"/>
</dbReference>
<sequence length="230" mass="27295">MFISLYFKIIVFIFIFLYILGEVIVLNGFEKVKEKKKRAIKDAALLLFSERGFNEVKIEDIAKEAKVSQVTIYNHFGSKDALFRELIQEFATTEFQYYQELASENIPFHEMMHKMIVRKMESGGLFHPDMLLQVIQKDPELREFIYRYQNETVLPWFLELLENAQRKNEINPNLSKEMILLYIQMFSKLGDDYGVQLLEGDREKHIQDIVTMFFYGLSNPEDTTNLYKLK</sequence>
<evidence type="ECO:0000259" key="7">
    <source>
        <dbReference type="PROSITE" id="PS50977"/>
    </source>
</evidence>
<keyword evidence="4" id="KW-0804">Transcription</keyword>
<feature type="DNA-binding region" description="H-T-H motif" evidence="5">
    <location>
        <begin position="57"/>
        <end position="76"/>
    </location>
</feature>
<organism evidence="8 9">
    <name type="scientific">Bacillus pseudomycoides</name>
    <dbReference type="NCBI Taxonomy" id="64104"/>
    <lineage>
        <taxon>Bacteria</taxon>
        <taxon>Bacillati</taxon>
        <taxon>Bacillota</taxon>
        <taxon>Bacilli</taxon>
        <taxon>Bacillales</taxon>
        <taxon>Bacillaceae</taxon>
        <taxon>Bacillus</taxon>
        <taxon>Bacillus cereus group</taxon>
    </lineage>
</organism>
<evidence type="ECO:0000256" key="3">
    <source>
        <dbReference type="ARBA" id="ARBA00023125"/>
    </source>
</evidence>
<accession>A0AA91VCC6</accession>
<dbReference type="SUPFAM" id="SSF46689">
    <property type="entry name" value="Homeodomain-like"/>
    <property type="match status" value="1"/>
</dbReference>
<feature type="transmembrane region" description="Helical" evidence="6">
    <location>
        <begin position="6"/>
        <end position="29"/>
    </location>
</feature>
<keyword evidence="2" id="KW-0805">Transcription regulation</keyword>
<dbReference type="Pfam" id="PF00440">
    <property type="entry name" value="TetR_N"/>
    <property type="match status" value="1"/>
</dbReference>
<keyword evidence="6" id="KW-0472">Membrane</keyword>
<keyword evidence="6" id="KW-1133">Transmembrane helix</keyword>
<dbReference type="EMBL" id="NVOR01000045">
    <property type="protein sequence ID" value="PED82053.1"/>
    <property type="molecule type" value="Genomic_DNA"/>
</dbReference>
<reference evidence="8 9" key="1">
    <citation type="submission" date="2017-09" db="EMBL/GenBank/DDBJ databases">
        <title>Large-scale bioinformatics analysis of Bacillus genomes uncovers conserved roles of natural products in bacterial physiology.</title>
        <authorList>
            <consortium name="Agbiome Team Llc"/>
            <person name="Bleich R.M."/>
            <person name="Grubbs K.J."/>
            <person name="Santa Maria K.C."/>
            <person name="Allen S.E."/>
            <person name="Farag S."/>
            <person name="Shank E.A."/>
            <person name="Bowers A."/>
        </authorList>
    </citation>
    <scope>NUCLEOTIDE SEQUENCE [LARGE SCALE GENOMIC DNA]</scope>
    <source>
        <strain evidence="8 9">AFS092012</strain>
    </source>
</reference>
<dbReference type="GO" id="GO:0003677">
    <property type="term" value="F:DNA binding"/>
    <property type="evidence" value="ECO:0007669"/>
    <property type="project" value="UniProtKB-UniRule"/>
</dbReference>
<dbReference type="InterPro" id="IPR050624">
    <property type="entry name" value="HTH-type_Tx_Regulator"/>
</dbReference>
<dbReference type="PANTHER" id="PTHR43479">
    <property type="entry name" value="ACREF/ENVCD OPERON REPRESSOR-RELATED"/>
    <property type="match status" value="1"/>
</dbReference>
<evidence type="ECO:0000256" key="1">
    <source>
        <dbReference type="ARBA" id="ARBA00022491"/>
    </source>
</evidence>
<comment type="caution">
    <text evidence="8">The sequence shown here is derived from an EMBL/GenBank/DDBJ whole genome shotgun (WGS) entry which is preliminary data.</text>
</comment>
<dbReference type="FunFam" id="1.10.10.60:FF:000141">
    <property type="entry name" value="TetR family transcriptional regulator"/>
    <property type="match status" value="1"/>
</dbReference>
<dbReference type="Proteomes" id="UP000221020">
    <property type="component" value="Unassembled WGS sequence"/>
</dbReference>
<evidence type="ECO:0000256" key="5">
    <source>
        <dbReference type="PROSITE-ProRule" id="PRU00335"/>
    </source>
</evidence>
<feature type="domain" description="HTH tetR-type" evidence="7">
    <location>
        <begin position="34"/>
        <end position="94"/>
    </location>
</feature>
<name>A0AA91VCC6_9BACI</name>
<keyword evidence="3 5" id="KW-0238">DNA-binding</keyword>
<dbReference type="PROSITE" id="PS50977">
    <property type="entry name" value="HTH_TETR_2"/>
    <property type="match status" value="1"/>
</dbReference>
<evidence type="ECO:0000256" key="6">
    <source>
        <dbReference type="SAM" id="Phobius"/>
    </source>
</evidence>
<dbReference type="AlphaFoldDB" id="A0AA91VCC6"/>
<dbReference type="Gene3D" id="1.10.357.10">
    <property type="entry name" value="Tetracycline Repressor, domain 2"/>
    <property type="match status" value="1"/>
</dbReference>
<dbReference type="PRINTS" id="PR00455">
    <property type="entry name" value="HTHTETR"/>
</dbReference>
<protein>
    <submittedName>
        <fullName evidence="8">TetR family transcriptional regulator</fullName>
    </submittedName>
</protein>
<evidence type="ECO:0000313" key="9">
    <source>
        <dbReference type="Proteomes" id="UP000221020"/>
    </source>
</evidence>
<keyword evidence="6" id="KW-0812">Transmembrane</keyword>